<reference evidence="1 2" key="1">
    <citation type="submission" date="2019-05" db="EMBL/GenBank/DDBJ databases">
        <title>Emergence of the Ug99 lineage of the wheat stem rust pathogen through somatic hybridization.</title>
        <authorList>
            <person name="Li F."/>
            <person name="Upadhyaya N.M."/>
            <person name="Sperschneider J."/>
            <person name="Matny O."/>
            <person name="Nguyen-Phuc H."/>
            <person name="Mago R."/>
            <person name="Raley C."/>
            <person name="Miller M.E."/>
            <person name="Silverstein K.A.T."/>
            <person name="Henningsen E."/>
            <person name="Hirsch C.D."/>
            <person name="Visser B."/>
            <person name="Pretorius Z.A."/>
            <person name="Steffenson B.J."/>
            <person name="Schwessinger B."/>
            <person name="Dodds P.N."/>
            <person name="Figueroa M."/>
        </authorList>
    </citation>
    <scope>NUCLEOTIDE SEQUENCE [LARGE SCALE GENOMIC DNA]</scope>
    <source>
        <strain evidence="1 2">Ug99</strain>
    </source>
</reference>
<organism evidence="1 2">
    <name type="scientific">Puccinia graminis f. sp. tritici</name>
    <dbReference type="NCBI Taxonomy" id="56615"/>
    <lineage>
        <taxon>Eukaryota</taxon>
        <taxon>Fungi</taxon>
        <taxon>Dikarya</taxon>
        <taxon>Basidiomycota</taxon>
        <taxon>Pucciniomycotina</taxon>
        <taxon>Pucciniomycetes</taxon>
        <taxon>Pucciniales</taxon>
        <taxon>Pucciniaceae</taxon>
        <taxon>Puccinia</taxon>
    </lineage>
</organism>
<name>A0A5B0PSI4_PUCGR</name>
<comment type="caution">
    <text evidence="1">The sequence shown here is derived from an EMBL/GenBank/DDBJ whole genome shotgun (WGS) entry which is preliminary data.</text>
</comment>
<protein>
    <submittedName>
        <fullName evidence="1">Uncharacterized protein</fullName>
    </submittedName>
</protein>
<dbReference type="EMBL" id="VDEP01000337">
    <property type="protein sequence ID" value="KAA1102919.1"/>
    <property type="molecule type" value="Genomic_DNA"/>
</dbReference>
<dbReference type="AlphaFoldDB" id="A0A5B0PSI4"/>
<accession>A0A5B0PSI4</accession>
<gene>
    <name evidence="1" type="ORF">PGTUg99_037259</name>
</gene>
<evidence type="ECO:0000313" key="1">
    <source>
        <dbReference type="EMBL" id="KAA1102919.1"/>
    </source>
</evidence>
<dbReference type="Proteomes" id="UP000325313">
    <property type="component" value="Unassembled WGS sequence"/>
</dbReference>
<evidence type="ECO:0000313" key="2">
    <source>
        <dbReference type="Proteomes" id="UP000325313"/>
    </source>
</evidence>
<proteinExistence type="predicted"/>
<sequence>MRQRNPNGCLCPIGVQLHCCQLCGIYAWVPYQDCPLENHLRPLPLYATVSDIGVITQETPIVETVGIASVSVAKSARAKDFSREIQPHRAELESSQTSSRLRFELTVARSSNGMFSFSSSLLFQTRPNSLRSNSLLAQNHKPPGNQTTSLTLLTFGYKNRLDALSQRLCNSL</sequence>